<dbReference type="PANTHER" id="PTHR30535:SF7">
    <property type="entry name" value="IRON(III) DICITRATE-BINDING PROTEIN"/>
    <property type="match status" value="1"/>
</dbReference>
<dbReference type="PANTHER" id="PTHR30535">
    <property type="entry name" value="VITAMIN B12-BINDING PROTEIN"/>
    <property type="match status" value="1"/>
</dbReference>
<comment type="similarity">
    <text evidence="1">Belongs to the bacterial solute-binding protein 8 family.</text>
</comment>
<keyword evidence="2" id="KW-0175">Coiled coil</keyword>
<dbReference type="InterPro" id="IPR002491">
    <property type="entry name" value="ABC_transptr_periplasmic_BD"/>
</dbReference>
<dbReference type="AlphaFoldDB" id="A0A6N7XEM2"/>
<evidence type="ECO:0000256" key="1">
    <source>
        <dbReference type="ARBA" id="ARBA00008814"/>
    </source>
</evidence>
<evidence type="ECO:0000313" key="4">
    <source>
        <dbReference type="EMBL" id="MST61659.1"/>
    </source>
</evidence>
<dbReference type="PROSITE" id="PS51257">
    <property type="entry name" value="PROKAR_LIPOPROTEIN"/>
    <property type="match status" value="1"/>
</dbReference>
<accession>A0A6N7XEM2</accession>
<dbReference type="PROSITE" id="PS50983">
    <property type="entry name" value="FE_B12_PBP"/>
    <property type="match status" value="1"/>
</dbReference>
<dbReference type="RefSeq" id="WP_154537057.1">
    <property type="nucleotide sequence ID" value="NZ_VUNE01000001.1"/>
</dbReference>
<name>A0A6N7XEM2_9FIRM</name>
<evidence type="ECO:0000259" key="3">
    <source>
        <dbReference type="PROSITE" id="PS50983"/>
    </source>
</evidence>
<reference evidence="4 5" key="1">
    <citation type="submission" date="2019-08" db="EMBL/GenBank/DDBJ databases">
        <title>In-depth cultivation of the pig gut microbiome towards novel bacterial diversity and tailored functional studies.</title>
        <authorList>
            <person name="Wylensek D."/>
            <person name="Hitch T.C.A."/>
            <person name="Clavel T."/>
        </authorList>
    </citation>
    <scope>NUCLEOTIDE SEQUENCE [LARGE SCALE GENOMIC DNA]</scope>
    <source>
        <strain evidence="4 5">WCA-SAB-591-4A-A</strain>
    </source>
</reference>
<comment type="caution">
    <text evidence="4">The sequence shown here is derived from an EMBL/GenBank/DDBJ whole genome shotgun (WGS) entry which is preliminary data.</text>
</comment>
<feature type="domain" description="Fe/B12 periplasmic-binding" evidence="3">
    <location>
        <begin position="56"/>
        <end position="327"/>
    </location>
</feature>
<dbReference type="Gene3D" id="3.40.50.1980">
    <property type="entry name" value="Nitrogenase molybdenum iron protein domain"/>
    <property type="match status" value="2"/>
</dbReference>
<sequence length="327" mass="36556">MNSKKFLKVFVIMIALIVSLVGCSKKESESNENSNAGEVVIKNYGITTKYDKAPERVIPLSYDAAQILVALGLENKIVGVATAEGSYKDCLQKYQEKLSKLDIIVEGTPNFETLLSKQPDFVYATVYTFGKHGVAPVEDFQREKINFYCINGTYSKEPSISDIYTDINDLGKIFRKESEAKKIVDELKERENSLRNKIKKSDIKVMAFDSGDKTVMTSGKGIENEIISLAGGKNVFSDLQNSFEEVSWEEVAKRNPDIILVHSYDQGETAGTVEEKIKKLKSNPALENVTAIKNNNFVVVKLVEVFPGLQVFDAAERLNEKIIQLEK</sequence>
<evidence type="ECO:0000256" key="2">
    <source>
        <dbReference type="SAM" id="Coils"/>
    </source>
</evidence>
<protein>
    <submittedName>
        <fullName evidence="4">ABC transporter substrate-binding protein</fullName>
    </submittedName>
</protein>
<dbReference type="Proteomes" id="UP000440713">
    <property type="component" value="Unassembled WGS sequence"/>
</dbReference>
<dbReference type="EMBL" id="VUNE01000001">
    <property type="protein sequence ID" value="MST61659.1"/>
    <property type="molecule type" value="Genomic_DNA"/>
</dbReference>
<gene>
    <name evidence="4" type="ORF">FYJ71_01550</name>
</gene>
<organism evidence="4 5">
    <name type="scientific">Peptostreptococcus porci</name>
    <dbReference type="NCBI Taxonomy" id="2652282"/>
    <lineage>
        <taxon>Bacteria</taxon>
        <taxon>Bacillati</taxon>
        <taxon>Bacillota</taxon>
        <taxon>Clostridia</taxon>
        <taxon>Peptostreptococcales</taxon>
        <taxon>Peptostreptococcaceae</taxon>
        <taxon>Peptostreptococcus</taxon>
    </lineage>
</organism>
<dbReference type="Pfam" id="PF01497">
    <property type="entry name" value="Peripla_BP_2"/>
    <property type="match status" value="1"/>
</dbReference>
<proteinExistence type="inferred from homology"/>
<evidence type="ECO:0000313" key="5">
    <source>
        <dbReference type="Proteomes" id="UP000440713"/>
    </source>
</evidence>
<dbReference type="SUPFAM" id="SSF53807">
    <property type="entry name" value="Helical backbone' metal receptor"/>
    <property type="match status" value="1"/>
</dbReference>
<feature type="coiled-coil region" evidence="2">
    <location>
        <begin position="177"/>
        <end position="204"/>
    </location>
</feature>
<keyword evidence="5" id="KW-1185">Reference proteome</keyword>
<dbReference type="InterPro" id="IPR050902">
    <property type="entry name" value="ABC_Transporter_SBP"/>
</dbReference>